<feature type="transmembrane region" description="Helical" evidence="1">
    <location>
        <begin position="110"/>
        <end position="129"/>
    </location>
</feature>
<accession>A0ABQ4I214</accession>
<sequence length="139" mass="14465">MTTTRLSRTVRADARERGGRKWFLLDALVTGANGVMYLAGASVLADLFGASASLQRGAGLFLVVFAALVGWYARNRAAGPGMGWGIVAVNVAWVAGSLAVAAAGPGEFTAVGRIWLVAQAAVVGLFAVLQMRTLSVTRR</sequence>
<gene>
    <name evidence="2" type="ORF">Van01_51560</name>
</gene>
<feature type="transmembrane region" description="Helical" evidence="1">
    <location>
        <begin position="57"/>
        <end position="73"/>
    </location>
</feature>
<keyword evidence="1" id="KW-1133">Transmembrane helix</keyword>
<feature type="transmembrane region" description="Helical" evidence="1">
    <location>
        <begin position="21"/>
        <end position="45"/>
    </location>
</feature>
<keyword evidence="1" id="KW-0472">Membrane</keyword>
<evidence type="ECO:0000313" key="3">
    <source>
        <dbReference type="Proteomes" id="UP000647017"/>
    </source>
</evidence>
<proteinExistence type="predicted"/>
<organism evidence="2 3">
    <name type="scientific">Micromonospora andamanensis</name>
    <dbReference type="NCBI Taxonomy" id="1287068"/>
    <lineage>
        <taxon>Bacteria</taxon>
        <taxon>Bacillati</taxon>
        <taxon>Actinomycetota</taxon>
        <taxon>Actinomycetes</taxon>
        <taxon>Micromonosporales</taxon>
        <taxon>Micromonosporaceae</taxon>
        <taxon>Micromonospora</taxon>
    </lineage>
</organism>
<dbReference type="EMBL" id="BOOZ01000040">
    <property type="protein sequence ID" value="GIJ11942.1"/>
    <property type="molecule type" value="Genomic_DNA"/>
</dbReference>
<keyword evidence="3" id="KW-1185">Reference proteome</keyword>
<reference evidence="2 3" key="1">
    <citation type="submission" date="2021-01" db="EMBL/GenBank/DDBJ databases">
        <title>Whole genome shotgun sequence of Verrucosispora andamanensis NBRC 109075.</title>
        <authorList>
            <person name="Komaki H."/>
            <person name="Tamura T."/>
        </authorList>
    </citation>
    <scope>NUCLEOTIDE SEQUENCE [LARGE SCALE GENOMIC DNA]</scope>
    <source>
        <strain evidence="2 3">NBRC 109075</strain>
    </source>
</reference>
<protein>
    <recommendedName>
        <fullName evidence="4">Integral membrane protein</fullName>
    </recommendedName>
</protein>
<comment type="caution">
    <text evidence="2">The sequence shown here is derived from an EMBL/GenBank/DDBJ whole genome shotgun (WGS) entry which is preliminary data.</text>
</comment>
<evidence type="ECO:0000256" key="1">
    <source>
        <dbReference type="SAM" id="Phobius"/>
    </source>
</evidence>
<evidence type="ECO:0000313" key="2">
    <source>
        <dbReference type="EMBL" id="GIJ11942.1"/>
    </source>
</evidence>
<keyword evidence="1" id="KW-0812">Transmembrane</keyword>
<name>A0ABQ4I214_9ACTN</name>
<evidence type="ECO:0008006" key="4">
    <source>
        <dbReference type="Google" id="ProtNLM"/>
    </source>
</evidence>
<dbReference type="Proteomes" id="UP000647017">
    <property type="component" value="Unassembled WGS sequence"/>
</dbReference>
<feature type="transmembrane region" description="Helical" evidence="1">
    <location>
        <begin position="85"/>
        <end position="104"/>
    </location>
</feature>